<proteinExistence type="predicted"/>
<feature type="region of interest" description="Disordered" evidence="1">
    <location>
        <begin position="28"/>
        <end position="142"/>
    </location>
</feature>
<feature type="compositionally biased region" description="Polar residues" evidence="1">
    <location>
        <begin position="70"/>
        <end position="81"/>
    </location>
</feature>
<evidence type="ECO:0000313" key="2">
    <source>
        <dbReference type="EMBL" id="TVY55562.1"/>
    </source>
</evidence>
<evidence type="ECO:0000256" key="1">
    <source>
        <dbReference type="SAM" id="MobiDB-lite"/>
    </source>
</evidence>
<dbReference type="OrthoDB" id="5207413at2759"/>
<dbReference type="AlphaFoldDB" id="A0A7D8YRZ2"/>
<evidence type="ECO:0000313" key="3">
    <source>
        <dbReference type="Proteomes" id="UP000481288"/>
    </source>
</evidence>
<feature type="compositionally biased region" description="Basic and acidic residues" evidence="1">
    <location>
        <begin position="99"/>
        <end position="109"/>
    </location>
</feature>
<feature type="region of interest" description="Disordered" evidence="1">
    <location>
        <begin position="1"/>
        <end position="20"/>
    </location>
</feature>
<gene>
    <name evidence="2" type="ORF">LCER1_G003589</name>
</gene>
<feature type="region of interest" description="Disordered" evidence="1">
    <location>
        <begin position="239"/>
        <end position="258"/>
    </location>
</feature>
<feature type="region of interest" description="Disordered" evidence="1">
    <location>
        <begin position="368"/>
        <end position="416"/>
    </location>
</feature>
<dbReference type="Proteomes" id="UP000481288">
    <property type="component" value="Unassembled WGS sequence"/>
</dbReference>
<feature type="compositionally biased region" description="Polar residues" evidence="1">
    <location>
        <begin position="110"/>
        <end position="142"/>
    </location>
</feature>
<sequence length="416" mass="47946">MANMEHPPRTSSRWPTPGIHMNLEFGVSFAHNDPPHTASMKYTSKNMQERVFYQQQEKSRQQKPQRLMPGTTQERTSQQQEGHSKQNPHRLMPGNMQERTYHQQQDRLSKQQNPQRPVPENTQERAYQQQEGHARQQTPQRLVAGNTQERLYQQHEGLYYRQHNSQRLVPGNTQERLYQQHEGLYRHNTQRLVPGNTQGRMYQQQEGLSRQQNTQRLMPGSTHGRPRPPQRHRSLEVMPTYGHDRGSSAPPTLQPVSPVSPMSPIAPLQHTSSMPIEGRDRPLPATPSHFRLGEDGLPWSTEPFYRCEEPVVGSPIRPAMVEIELEGRRIEDPQRVRELEELHQAMMTVDSLDHDGWVGDIPASRRPSTLGWAISTNPAEDDFSQDNLEPPPPPYVVSQWESTFGGPRIRPRSAFS</sequence>
<feature type="region of interest" description="Disordered" evidence="1">
    <location>
        <begin position="202"/>
        <end position="233"/>
    </location>
</feature>
<accession>A0A7D8YRZ2</accession>
<protein>
    <submittedName>
        <fullName evidence="2">Uncharacterized protein</fullName>
    </submittedName>
</protein>
<name>A0A7D8YRZ2_9HELO</name>
<keyword evidence="3" id="KW-1185">Reference proteome</keyword>
<reference evidence="2 3" key="1">
    <citation type="submission" date="2018-05" db="EMBL/GenBank/DDBJ databases">
        <title>Whole genome sequencing for identification of molecular markers to develop diagnostic detection tools for the regulated plant pathogen Lachnellula willkommii.</title>
        <authorList>
            <person name="Giroux E."/>
            <person name="Bilodeau G."/>
        </authorList>
    </citation>
    <scope>NUCLEOTIDE SEQUENCE [LARGE SCALE GENOMIC DNA]</scope>
    <source>
        <strain evidence="2 3">CBS 625.97</strain>
    </source>
</reference>
<organism evidence="2 3">
    <name type="scientific">Lachnellula cervina</name>
    <dbReference type="NCBI Taxonomy" id="1316786"/>
    <lineage>
        <taxon>Eukaryota</taxon>
        <taxon>Fungi</taxon>
        <taxon>Dikarya</taxon>
        <taxon>Ascomycota</taxon>
        <taxon>Pezizomycotina</taxon>
        <taxon>Leotiomycetes</taxon>
        <taxon>Helotiales</taxon>
        <taxon>Lachnaceae</taxon>
        <taxon>Lachnellula</taxon>
    </lineage>
</organism>
<feature type="compositionally biased region" description="Polar residues" evidence="1">
    <location>
        <begin position="202"/>
        <end position="216"/>
    </location>
</feature>
<comment type="caution">
    <text evidence="2">The sequence shown here is derived from an EMBL/GenBank/DDBJ whole genome shotgun (WGS) entry which is preliminary data.</text>
</comment>
<dbReference type="EMBL" id="QGMG01000229">
    <property type="protein sequence ID" value="TVY55562.1"/>
    <property type="molecule type" value="Genomic_DNA"/>
</dbReference>